<protein>
    <submittedName>
        <fullName evidence="1">Glycosyl transferase</fullName>
    </submittedName>
</protein>
<gene>
    <name evidence="1" type="ORF">PKOR_01345</name>
</gene>
<dbReference type="HOGENOM" id="CLU_048991_0_0_10"/>
<dbReference type="RefSeq" id="WP_046308737.1">
    <property type="nucleotide sequence ID" value="NZ_CBCSCY010000020.1"/>
</dbReference>
<dbReference type="Pfam" id="PF13528">
    <property type="entry name" value="Glyco_trans_1_3"/>
    <property type="match status" value="1"/>
</dbReference>
<keyword evidence="1" id="KW-0808">Transferase</keyword>
<accession>A0A0E3ZCT6</accession>
<dbReference type="OrthoDB" id="9793805at2"/>
<dbReference type="STRING" id="400092.PKOR_01345"/>
<name>A0A0E3ZCT6_9BACT</name>
<dbReference type="AlphaFoldDB" id="A0A0E3ZCT6"/>
<dbReference type="PATRIC" id="fig|400092.3.peg.304"/>
<dbReference type="EMBL" id="CP009621">
    <property type="protein sequence ID" value="AKD02028.1"/>
    <property type="molecule type" value="Genomic_DNA"/>
</dbReference>
<dbReference type="Proteomes" id="UP000033109">
    <property type="component" value="Chromosome"/>
</dbReference>
<sequence>MRILYAIQGTGNGHLTRAMDIIPALQQHGEVEILVSGCQVDIPLPYPVRYRLNGLGFIFGKSGGIDFYRTFAKARTRSFYREMRQLPVNEYDLVITDFEPVSAWACMLAGKHCVGLSNQVAVLHKLVPKPKETDHFGAFILRNYAPTTTQYGFHFARFDDTVFTPIIRKQVRELTVSNQGHYTVYLPAHDDQKIISRLGRFEGVEWQVFSKHNRQPFRHGNVSVQPIQNEAFLESMASSAGVLCAAGFGTPSEALYLQKKLMVVPMKSQYEQQCNAAALQHMGVAMIKSLKKKHLPIIGQWLEEGQPVHVNYPDETASLVQRIVSENT</sequence>
<dbReference type="SUPFAM" id="SSF53756">
    <property type="entry name" value="UDP-Glycosyltransferase/glycogen phosphorylase"/>
    <property type="match status" value="1"/>
</dbReference>
<proteinExistence type="predicted"/>
<dbReference type="GO" id="GO:0016740">
    <property type="term" value="F:transferase activity"/>
    <property type="evidence" value="ECO:0007669"/>
    <property type="project" value="UniProtKB-KW"/>
</dbReference>
<evidence type="ECO:0000313" key="2">
    <source>
        <dbReference type="Proteomes" id="UP000033109"/>
    </source>
</evidence>
<organism evidence="1 2">
    <name type="scientific">Pontibacter korlensis</name>
    <dbReference type="NCBI Taxonomy" id="400092"/>
    <lineage>
        <taxon>Bacteria</taxon>
        <taxon>Pseudomonadati</taxon>
        <taxon>Bacteroidota</taxon>
        <taxon>Cytophagia</taxon>
        <taxon>Cytophagales</taxon>
        <taxon>Hymenobacteraceae</taxon>
        <taxon>Pontibacter</taxon>
    </lineage>
</organism>
<dbReference type="KEGG" id="pko:PKOR_01345"/>
<reference evidence="1 2" key="1">
    <citation type="journal article" date="2015" name="Sci. Rep.">
        <title>Unraveling adaptation of Pontibacter korlensis to radiation and infertility in desert through complete genome and comparative transcriptomic analysis.</title>
        <authorList>
            <person name="Dai J."/>
            <person name="Dai W."/>
            <person name="Qiu C."/>
            <person name="Yang Z."/>
            <person name="Zhang Y."/>
            <person name="Zhou M."/>
            <person name="Zhang L."/>
            <person name="Fang C."/>
            <person name="Gao Q."/>
            <person name="Yang Q."/>
            <person name="Li X."/>
            <person name="Wang Z."/>
            <person name="Wang Z."/>
            <person name="Jia Z."/>
            <person name="Chen X."/>
        </authorList>
    </citation>
    <scope>NUCLEOTIDE SEQUENCE [LARGE SCALE GENOMIC DNA]</scope>
    <source>
        <strain evidence="1 2">X14-1T</strain>
    </source>
</reference>
<evidence type="ECO:0000313" key="1">
    <source>
        <dbReference type="EMBL" id="AKD02028.1"/>
    </source>
</evidence>
<dbReference type="Gene3D" id="3.40.50.2000">
    <property type="entry name" value="Glycogen Phosphorylase B"/>
    <property type="match status" value="1"/>
</dbReference>
<keyword evidence="2" id="KW-1185">Reference proteome</keyword>